<dbReference type="AlphaFoldDB" id="A0A2H0VDN1"/>
<dbReference type="InterPro" id="IPR038390">
    <property type="entry name" value="Metal_Tscrpt_repr_sf"/>
</dbReference>
<evidence type="ECO:0000313" key="1">
    <source>
        <dbReference type="EMBL" id="PIR96400.1"/>
    </source>
</evidence>
<comment type="caution">
    <text evidence="1">The sequence shown here is derived from an EMBL/GenBank/DDBJ whole genome shotgun (WGS) entry which is preliminary data.</text>
</comment>
<dbReference type="EMBL" id="PFAK01000019">
    <property type="protein sequence ID" value="PIR96400.1"/>
    <property type="molecule type" value="Genomic_DNA"/>
</dbReference>
<organism evidence="1 2">
    <name type="scientific">Candidatus Doudnabacteria bacterium CG10_big_fil_rev_8_21_14_0_10_42_18</name>
    <dbReference type="NCBI Taxonomy" id="1974552"/>
    <lineage>
        <taxon>Bacteria</taxon>
        <taxon>Candidatus Doudnaibacteriota</taxon>
    </lineage>
</organism>
<dbReference type="Gene3D" id="1.20.58.1000">
    <property type="entry name" value="Metal-sensitive repressor, helix protomer"/>
    <property type="match status" value="1"/>
</dbReference>
<gene>
    <name evidence="1" type="ORF">COT92_01190</name>
</gene>
<dbReference type="InterPro" id="IPR003735">
    <property type="entry name" value="Metal_Tscrpt_repr"/>
</dbReference>
<proteinExistence type="predicted"/>
<name>A0A2H0VDN1_9BACT</name>
<sequence>MGQKNGNLEKNKQDLINRLHYAEGHLKAVCKMIEQDAYCMEIINQNHAVIEALRKINKLVLEGHLGVCAWDAVNSKNSKTRKKAINELVNLYSKNS</sequence>
<protein>
    <submittedName>
        <fullName evidence="1">Transcriptional regulator</fullName>
    </submittedName>
</protein>
<dbReference type="GO" id="GO:0046872">
    <property type="term" value="F:metal ion binding"/>
    <property type="evidence" value="ECO:0007669"/>
    <property type="project" value="InterPro"/>
</dbReference>
<evidence type="ECO:0000313" key="2">
    <source>
        <dbReference type="Proteomes" id="UP000230922"/>
    </source>
</evidence>
<dbReference type="GO" id="GO:0045892">
    <property type="term" value="P:negative regulation of DNA-templated transcription"/>
    <property type="evidence" value="ECO:0007669"/>
    <property type="project" value="UniProtKB-ARBA"/>
</dbReference>
<accession>A0A2H0VDN1</accession>
<dbReference type="CDD" id="cd10148">
    <property type="entry name" value="CsoR-like_DUF156"/>
    <property type="match status" value="1"/>
</dbReference>
<dbReference type="GO" id="GO:0003677">
    <property type="term" value="F:DNA binding"/>
    <property type="evidence" value="ECO:0007669"/>
    <property type="project" value="InterPro"/>
</dbReference>
<dbReference type="Pfam" id="PF02583">
    <property type="entry name" value="Trns_repr_metal"/>
    <property type="match status" value="1"/>
</dbReference>
<dbReference type="Proteomes" id="UP000230922">
    <property type="component" value="Unassembled WGS sequence"/>
</dbReference>
<reference evidence="2" key="1">
    <citation type="submission" date="2017-09" db="EMBL/GenBank/DDBJ databases">
        <title>Depth-based differentiation of microbial function through sediment-hosted aquifers and enrichment of novel symbionts in the deep terrestrial subsurface.</title>
        <authorList>
            <person name="Probst A.J."/>
            <person name="Ladd B."/>
            <person name="Jarett J.K."/>
            <person name="Geller-Mcgrath D.E."/>
            <person name="Sieber C.M.K."/>
            <person name="Emerson J.B."/>
            <person name="Anantharaman K."/>
            <person name="Thomas B.C."/>
            <person name="Malmstrom R."/>
            <person name="Stieglmeier M."/>
            <person name="Klingl A."/>
            <person name="Woyke T."/>
            <person name="Ryan C.M."/>
            <person name="Banfield J.F."/>
        </authorList>
    </citation>
    <scope>NUCLEOTIDE SEQUENCE [LARGE SCALE GENOMIC DNA]</scope>
</reference>
<dbReference type="PANTHER" id="PTHR33677">
    <property type="entry name" value="TRANSCRIPTIONAL REPRESSOR FRMR-RELATED"/>
    <property type="match status" value="1"/>
</dbReference>